<dbReference type="InterPro" id="IPR013525">
    <property type="entry name" value="ABC2_TM"/>
</dbReference>
<keyword evidence="4" id="KW-0547">Nucleotide-binding</keyword>
<feature type="transmembrane region" description="Helical" evidence="8">
    <location>
        <begin position="438"/>
        <end position="461"/>
    </location>
</feature>
<dbReference type="InterPro" id="IPR003439">
    <property type="entry name" value="ABC_transporter-like_ATP-bd"/>
</dbReference>
<keyword evidence="11" id="KW-1185">Reference proteome</keyword>
<evidence type="ECO:0000256" key="4">
    <source>
        <dbReference type="ARBA" id="ARBA00022741"/>
    </source>
</evidence>
<keyword evidence="3 8" id="KW-0812">Transmembrane</keyword>
<dbReference type="GeneID" id="22913751"/>
<keyword evidence="2" id="KW-0813">Transport</keyword>
<evidence type="ECO:0000256" key="6">
    <source>
        <dbReference type="ARBA" id="ARBA00022989"/>
    </source>
</evidence>
<evidence type="ECO:0000256" key="3">
    <source>
        <dbReference type="ARBA" id="ARBA00022692"/>
    </source>
</evidence>
<feature type="transmembrane region" description="Helical" evidence="8">
    <location>
        <begin position="402"/>
        <end position="426"/>
    </location>
</feature>
<dbReference type="PANTHER" id="PTHR48041">
    <property type="entry name" value="ABC TRANSPORTER G FAMILY MEMBER 28"/>
    <property type="match status" value="1"/>
</dbReference>
<keyword evidence="6 8" id="KW-1133">Transmembrane helix</keyword>
<dbReference type="Pfam" id="PF00005">
    <property type="entry name" value="ABC_tran"/>
    <property type="match status" value="1"/>
</dbReference>
<comment type="subcellular location">
    <subcellularLocation>
        <location evidence="1">Membrane</location>
        <topology evidence="1">Multi-pass membrane protein</topology>
    </subcellularLocation>
</comment>
<dbReference type="PROSITE" id="PS50893">
    <property type="entry name" value="ABC_TRANSPORTER_2"/>
    <property type="match status" value="1"/>
</dbReference>
<evidence type="ECO:0000313" key="10">
    <source>
        <dbReference type="EMBL" id="EZG56158.1"/>
    </source>
</evidence>
<reference evidence="10" key="1">
    <citation type="submission" date="2013-12" db="EMBL/GenBank/DDBJ databases">
        <authorList>
            <person name="Omoto C.K."/>
            <person name="Sibley D."/>
            <person name="Venepally P."/>
            <person name="Hadjithomas M."/>
            <person name="Karamycheva S."/>
            <person name="Brunk B."/>
            <person name="Roos D."/>
            <person name="Caler E."/>
            <person name="Lorenzi H."/>
        </authorList>
    </citation>
    <scope>NUCLEOTIDE SEQUENCE</scope>
</reference>
<feature type="transmembrane region" description="Helical" evidence="8">
    <location>
        <begin position="552"/>
        <end position="570"/>
    </location>
</feature>
<dbReference type="SUPFAM" id="SSF52540">
    <property type="entry name" value="P-loop containing nucleoside triphosphate hydrolases"/>
    <property type="match status" value="1"/>
</dbReference>
<dbReference type="Gene3D" id="3.40.50.300">
    <property type="entry name" value="P-loop containing nucleotide triphosphate hydrolases"/>
    <property type="match status" value="1"/>
</dbReference>
<dbReference type="GO" id="GO:0005524">
    <property type="term" value="F:ATP binding"/>
    <property type="evidence" value="ECO:0007669"/>
    <property type="project" value="UniProtKB-KW"/>
</dbReference>
<evidence type="ECO:0000313" key="11">
    <source>
        <dbReference type="Proteomes" id="UP000019763"/>
    </source>
</evidence>
<protein>
    <submittedName>
        <fullName evidence="10">ABC transporter</fullName>
        <ecNumber evidence="10">3.6.3.36</ecNumber>
    </submittedName>
</protein>
<dbReference type="GO" id="GO:0016887">
    <property type="term" value="F:ATP hydrolysis activity"/>
    <property type="evidence" value="ECO:0007669"/>
    <property type="project" value="InterPro"/>
</dbReference>
<gene>
    <name evidence="10" type="ORF">GNI_105490</name>
</gene>
<dbReference type="eggNOG" id="KOG0061">
    <property type="taxonomic scope" value="Eukaryota"/>
</dbReference>
<dbReference type="GO" id="GO:0140359">
    <property type="term" value="F:ABC-type transporter activity"/>
    <property type="evidence" value="ECO:0007669"/>
    <property type="project" value="InterPro"/>
</dbReference>
<dbReference type="PROSITE" id="PS00211">
    <property type="entry name" value="ABC_TRANSPORTER_1"/>
    <property type="match status" value="1"/>
</dbReference>
<organism evidence="10 11">
    <name type="scientific">Gregarina niphandrodes</name>
    <name type="common">Septate eugregarine</name>
    <dbReference type="NCBI Taxonomy" id="110365"/>
    <lineage>
        <taxon>Eukaryota</taxon>
        <taxon>Sar</taxon>
        <taxon>Alveolata</taxon>
        <taxon>Apicomplexa</taxon>
        <taxon>Conoidasida</taxon>
        <taxon>Gregarinasina</taxon>
        <taxon>Eugregarinorida</taxon>
        <taxon>Gregarinidae</taxon>
        <taxon>Gregarina</taxon>
    </lineage>
</organism>
<dbReference type="OMA" id="NFMAFLH"/>
<feature type="transmembrane region" description="Helical" evidence="8">
    <location>
        <begin position="481"/>
        <end position="508"/>
    </location>
</feature>
<dbReference type="PANTHER" id="PTHR48041:SF139">
    <property type="entry name" value="PROTEIN SCARLET"/>
    <property type="match status" value="1"/>
</dbReference>
<dbReference type="Proteomes" id="UP000019763">
    <property type="component" value="Unassembled WGS sequence"/>
</dbReference>
<dbReference type="InterPro" id="IPR003593">
    <property type="entry name" value="AAA+_ATPase"/>
</dbReference>
<dbReference type="RefSeq" id="XP_011131331.1">
    <property type="nucleotide sequence ID" value="XM_011133029.1"/>
</dbReference>
<dbReference type="GO" id="GO:0016020">
    <property type="term" value="C:membrane"/>
    <property type="evidence" value="ECO:0007669"/>
    <property type="project" value="UniProtKB-SubCell"/>
</dbReference>
<proteinExistence type="predicted"/>
<dbReference type="Pfam" id="PF19055">
    <property type="entry name" value="ABC2_membrane_7"/>
    <property type="match status" value="1"/>
</dbReference>
<evidence type="ECO:0000259" key="9">
    <source>
        <dbReference type="PROSITE" id="PS50893"/>
    </source>
</evidence>
<dbReference type="OrthoDB" id="184675at2759"/>
<dbReference type="InterPro" id="IPR017871">
    <property type="entry name" value="ABC_transporter-like_CS"/>
</dbReference>
<dbReference type="EMBL" id="AFNH02000787">
    <property type="protein sequence ID" value="EZG56158.1"/>
    <property type="molecule type" value="Genomic_DNA"/>
</dbReference>
<sequence length="651" mass="71022">MADRGICLLAEELSFVAHDKRILDRVNLVAKPGELLAIMGPSGSGKTSLLNIIAGRTRNRLRGPEEPVVARKVPIPTGRIYLNGHQVDYKVLKQASRYVMQSDCLLPFLNVEETITFAASLKLTKLSKSERKAVVDRVICQLGLEECRHVLIGGRIKKGVSGGQKKRVSIAIELLEDPQVIFLDEPTSGLDSSLAFDVLSVVKGLAASGKTIISTIHQPRIQIFNLFDRLAILSLGRMVYQGRASEMKSYWISIGYPPPPRNNVADFSLDLLTVSTVVEEPPVRQSLSKRLSKLGSVISKGSFVGPIENSGSFIVPPDNMAQVVEGGGRQVIPESEVLVLPDTFETTTWGKQLLVDVEDAKRQVGDIGDVVTSNAGANPVWRFLKNTATLTHRHVLNRARNWVSTLIQVAVTVIMSVIIGLIFFHVTKPTNAYDCVNYFNVMGVVAFSSINMSFSTLQNWIDFPDLRPLYNREQAGGLYNSVSAFLGMVLGDFPFLCILPIVHTLAIYWLADLGSQANFFFFYLILAGIMAWSASGWAMFSGCVAPSAPGASAIAPLGVILSILLSGLWITESALPTFWRGISHVSWIRYGMGGFLDLRFGDLGVIDQCAPLPKGLSPAANLGVAFSIGIGWRIVAWAAFRFTNTRVGLEA</sequence>
<dbReference type="SMART" id="SM00382">
    <property type="entry name" value="AAA"/>
    <property type="match status" value="1"/>
</dbReference>
<comment type="caution">
    <text evidence="10">The sequence shown here is derived from an EMBL/GenBank/DDBJ whole genome shotgun (WGS) entry which is preliminary data.</text>
</comment>
<name>A0A023B412_GRENI</name>
<keyword evidence="7 8" id="KW-0472">Membrane</keyword>
<keyword evidence="5" id="KW-0067">ATP-binding</keyword>
<evidence type="ECO:0000256" key="5">
    <source>
        <dbReference type="ARBA" id="ARBA00022840"/>
    </source>
</evidence>
<keyword evidence="10" id="KW-0378">Hydrolase</keyword>
<dbReference type="VEuPathDB" id="CryptoDB:GNI_105490"/>
<dbReference type="EC" id="3.6.3.36" evidence="10"/>
<dbReference type="AlphaFoldDB" id="A0A023B412"/>
<dbReference type="InterPro" id="IPR050352">
    <property type="entry name" value="ABCG_transporters"/>
</dbReference>
<dbReference type="InterPro" id="IPR043926">
    <property type="entry name" value="ABCG_dom"/>
</dbReference>
<evidence type="ECO:0000256" key="8">
    <source>
        <dbReference type="SAM" id="Phobius"/>
    </source>
</evidence>
<dbReference type="Pfam" id="PF01061">
    <property type="entry name" value="ABC2_membrane"/>
    <property type="match status" value="1"/>
</dbReference>
<evidence type="ECO:0000256" key="2">
    <source>
        <dbReference type="ARBA" id="ARBA00022448"/>
    </source>
</evidence>
<dbReference type="InterPro" id="IPR027417">
    <property type="entry name" value="P-loop_NTPase"/>
</dbReference>
<evidence type="ECO:0000256" key="7">
    <source>
        <dbReference type="ARBA" id="ARBA00023136"/>
    </source>
</evidence>
<feature type="transmembrane region" description="Helical" evidence="8">
    <location>
        <begin position="520"/>
        <end position="540"/>
    </location>
</feature>
<evidence type="ECO:0000256" key="1">
    <source>
        <dbReference type="ARBA" id="ARBA00004141"/>
    </source>
</evidence>
<accession>A0A023B412</accession>
<feature type="domain" description="ABC transporter" evidence="9">
    <location>
        <begin position="8"/>
        <end position="260"/>
    </location>
</feature>